<proteinExistence type="predicted"/>
<accession>A0ABY9UC95</accession>
<feature type="transmembrane region" description="Helical" evidence="2">
    <location>
        <begin position="269"/>
        <end position="291"/>
    </location>
</feature>
<feature type="region of interest" description="Disordered" evidence="1">
    <location>
        <begin position="1"/>
        <end position="34"/>
    </location>
</feature>
<gene>
    <name evidence="3" type="ORF">RI060_19640</name>
</gene>
<sequence length="345" mass="37475">MARGFGRLRPGEEPVPQRLPEHPAVPGYRARPDPRAHRHLLGRSLTARELENGTHRLVWNQSVTRPRRLIGKIPLVGLAAVLVTGAAAALSTWAARPFDEVVKEQFGAFVFGARSIAPIGYAAVAFTFGTVVGLLLRRTLPTMAVTLVVFLAFQFFFPNVVRPSLMPADKATLPMTVEAINQAQNVGSLGGGSVIGGVRIPDAPDAWIAETSPLRTADGMTLSSAKFNDCLDSPPKSGAGGTFGDTAVCLAKLDLHVDVLYHPSSRYWAFQWLETAVYLVLSGILTAFGVWRVRRRVSRPSPHPASATHHGASPGSHIRGMCRRLPWVLAQPGRSRPPRRRRFPS</sequence>
<protein>
    <submittedName>
        <fullName evidence="3">ABC transporter permease subunit</fullName>
    </submittedName>
</protein>
<keyword evidence="4" id="KW-1185">Reference proteome</keyword>
<name>A0ABY9UC95_STRVL</name>
<evidence type="ECO:0000256" key="1">
    <source>
        <dbReference type="SAM" id="MobiDB-lite"/>
    </source>
</evidence>
<feature type="region of interest" description="Disordered" evidence="1">
    <location>
        <begin position="299"/>
        <end position="318"/>
    </location>
</feature>
<evidence type="ECO:0000256" key="2">
    <source>
        <dbReference type="SAM" id="Phobius"/>
    </source>
</evidence>
<dbReference type="Proteomes" id="UP001249394">
    <property type="component" value="Chromosome"/>
</dbReference>
<keyword evidence="2" id="KW-0812">Transmembrane</keyword>
<evidence type="ECO:0000313" key="4">
    <source>
        <dbReference type="Proteomes" id="UP001249394"/>
    </source>
</evidence>
<keyword evidence="2" id="KW-1133">Transmembrane helix</keyword>
<feature type="transmembrane region" description="Helical" evidence="2">
    <location>
        <begin position="143"/>
        <end position="161"/>
    </location>
</feature>
<feature type="transmembrane region" description="Helical" evidence="2">
    <location>
        <begin position="115"/>
        <end position="136"/>
    </location>
</feature>
<feature type="transmembrane region" description="Helical" evidence="2">
    <location>
        <begin position="75"/>
        <end position="95"/>
    </location>
</feature>
<reference evidence="3 4" key="1">
    <citation type="submission" date="2023-09" db="EMBL/GenBank/DDBJ databases">
        <title>The genome sequence of Streptomyces anthocyanicus.</title>
        <authorList>
            <person name="Mo P."/>
        </authorList>
    </citation>
    <scope>NUCLEOTIDE SEQUENCE [LARGE SCALE GENOMIC DNA]</scope>
    <source>
        <strain evidence="3 4">JCM 4387</strain>
    </source>
</reference>
<dbReference type="Pfam" id="PF12679">
    <property type="entry name" value="ABC2_membrane_2"/>
    <property type="match status" value="1"/>
</dbReference>
<keyword evidence="2" id="KW-0472">Membrane</keyword>
<evidence type="ECO:0000313" key="3">
    <source>
        <dbReference type="EMBL" id="WND19425.1"/>
    </source>
</evidence>
<organism evidence="3 4">
    <name type="scientific">Streptomyces violaceus</name>
    <name type="common">Streptomyces venezuelae</name>
    <dbReference type="NCBI Taxonomy" id="1936"/>
    <lineage>
        <taxon>Bacteria</taxon>
        <taxon>Bacillati</taxon>
        <taxon>Actinomycetota</taxon>
        <taxon>Actinomycetes</taxon>
        <taxon>Kitasatosporales</taxon>
        <taxon>Streptomycetaceae</taxon>
        <taxon>Streptomyces</taxon>
    </lineage>
</organism>
<dbReference type="EMBL" id="CP134213">
    <property type="protein sequence ID" value="WND19425.1"/>
    <property type="molecule type" value="Genomic_DNA"/>
</dbReference>